<dbReference type="EMBL" id="CP063849">
    <property type="protein sequence ID" value="QOY85450.1"/>
    <property type="molecule type" value="Genomic_DNA"/>
</dbReference>
<accession>A0A7S7SIZ3</accession>
<sequence>MTIPRPGKGYYSETEAAQALGLTVDSLRALVRQHILQSEDEMANLPMTTFQPSDLLLLRLLSSSRSQQTTVEVR</sequence>
<evidence type="ECO:0008006" key="3">
    <source>
        <dbReference type="Google" id="ProtNLM"/>
    </source>
</evidence>
<reference evidence="1 2" key="1">
    <citation type="submission" date="2020-10" db="EMBL/GenBank/DDBJ databases">
        <title>Complete genome sequence of Paludibaculum fermentans P105T, a facultatively anaerobic acidobacterium capable of dissimilatory Fe(III) reduction.</title>
        <authorList>
            <person name="Dedysh S.N."/>
            <person name="Beletsky A.V."/>
            <person name="Kulichevskaya I.S."/>
            <person name="Mardanov A.V."/>
            <person name="Ravin N.V."/>
        </authorList>
    </citation>
    <scope>NUCLEOTIDE SEQUENCE [LARGE SCALE GENOMIC DNA]</scope>
    <source>
        <strain evidence="1 2">P105</strain>
    </source>
</reference>
<name>A0A7S7SIZ3_PALFE</name>
<evidence type="ECO:0000313" key="1">
    <source>
        <dbReference type="EMBL" id="QOY85450.1"/>
    </source>
</evidence>
<proteinExistence type="predicted"/>
<keyword evidence="2" id="KW-1185">Reference proteome</keyword>
<dbReference type="RefSeq" id="WP_194447120.1">
    <property type="nucleotide sequence ID" value="NZ_CP063849.1"/>
</dbReference>
<gene>
    <name evidence="1" type="ORF">IRI77_21770</name>
</gene>
<dbReference type="Proteomes" id="UP000593892">
    <property type="component" value="Chromosome"/>
</dbReference>
<evidence type="ECO:0000313" key="2">
    <source>
        <dbReference type="Proteomes" id="UP000593892"/>
    </source>
</evidence>
<dbReference type="AlphaFoldDB" id="A0A7S7SIZ3"/>
<protein>
    <recommendedName>
        <fullName evidence="3">DNA-binding protein</fullName>
    </recommendedName>
</protein>
<organism evidence="1 2">
    <name type="scientific">Paludibaculum fermentans</name>
    <dbReference type="NCBI Taxonomy" id="1473598"/>
    <lineage>
        <taxon>Bacteria</taxon>
        <taxon>Pseudomonadati</taxon>
        <taxon>Acidobacteriota</taxon>
        <taxon>Terriglobia</taxon>
        <taxon>Bryobacterales</taxon>
        <taxon>Bryobacteraceae</taxon>
        <taxon>Paludibaculum</taxon>
    </lineage>
</organism>
<dbReference type="KEGG" id="pfer:IRI77_21770"/>